<feature type="domain" description="6-phosphogluconate dehydrogenase NADP-binding" evidence="1">
    <location>
        <begin position="2"/>
        <end position="49"/>
    </location>
</feature>
<dbReference type="SUPFAM" id="SSF51735">
    <property type="entry name" value="NAD(P)-binding Rossmann-fold domains"/>
    <property type="match status" value="1"/>
</dbReference>
<dbReference type="InterPro" id="IPR036291">
    <property type="entry name" value="NAD(P)-bd_dom_sf"/>
</dbReference>
<organism evidence="2 3">
    <name type="scientific">Belliella marina</name>
    <dbReference type="NCBI Taxonomy" id="1644146"/>
    <lineage>
        <taxon>Bacteria</taxon>
        <taxon>Pseudomonadati</taxon>
        <taxon>Bacteroidota</taxon>
        <taxon>Cytophagia</taxon>
        <taxon>Cytophagales</taxon>
        <taxon>Cyclobacteriaceae</taxon>
        <taxon>Belliella</taxon>
    </lineage>
</organism>
<protein>
    <submittedName>
        <fullName evidence="2">NAD(P)-binding domain-containing protein</fullName>
    </submittedName>
</protein>
<comment type="caution">
    <text evidence="2">The sequence shown here is derived from an EMBL/GenBank/DDBJ whole genome shotgun (WGS) entry which is preliminary data.</text>
</comment>
<dbReference type="Pfam" id="PF03446">
    <property type="entry name" value="NAD_binding_2"/>
    <property type="match status" value="1"/>
</dbReference>
<dbReference type="RefSeq" id="WP_376886585.1">
    <property type="nucleotide sequence ID" value="NZ_JBHUHR010000038.1"/>
</dbReference>
<dbReference type="EMBL" id="JBHUHR010000038">
    <property type="protein sequence ID" value="MFD2035651.1"/>
    <property type="molecule type" value="Genomic_DNA"/>
</dbReference>
<proteinExistence type="predicted"/>
<dbReference type="PANTHER" id="PTHR48079:SF6">
    <property type="entry name" value="NAD(P)-BINDING DOMAIN-CONTAINING PROTEIN-RELATED"/>
    <property type="match status" value="1"/>
</dbReference>
<reference evidence="3" key="1">
    <citation type="journal article" date="2019" name="Int. J. Syst. Evol. Microbiol.">
        <title>The Global Catalogue of Microorganisms (GCM) 10K type strain sequencing project: providing services to taxonomists for standard genome sequencing and annotation.</title>
        <authorList>
            <consortium name="The Broad Institute Genomics Platform"/>
            <consortium name="The Broad Institute Genome Sequencing Center for Infectious Disease"/>
            <person name="Wu L."/>
            <person name="Ma J."/>
        </authorList>
    </citation>
    <scope>NUCLEOTIDE SEQUENCE [LARGE SCALE GENOMIC DNA]</scope>
    <source>
        <strain evidence="3">CGMCC 1.15180</strain>
    </source>
</reference>
<evidence type="ECO:0000259" key="1">
    <source>
        <dbReference type="Pfam" id="PF03446"/>
    </source>
</evidence>
<keyword evidence="3" id="KW-1185">Reference proteome</keyword>
<gene>
    <name evidence="2" type="ORF">ACFSKL_12680</name>
</gene>
<dbReference type="Proteomes" id="UP001597361">
    <property type="component" value="Unassembled WGS sequence"/>
</dbReference>
<name>A0ABW4VPL7_9BACT</name>
<sequence>MKISIIGLGWLGEPLADALLNKGHSVKGTTTSVQKSESLTQSGYENIMLKFSPHPEGVGYQQIFDADILVVNIPPRTKTANPTFHPEQIKFIKELVVQKKVAKVIYTSATSVYPNENQEAKETDQLTIGNTGNRALFDAEKILWKDKDYDLTVVRFGGLLGVDRVPGKYFSGKDNVEGGAPVNYIHRDDAVRLICWIIEKGLWNETFNGVTPLHPSRREVYEKNAAELGFPPPKSYDVSGAKPWKMISGEKILSTGFEFVIPNPLDFWYE</sequence>
<dbReference type="InterPro" id="IPR051783">
    <property type="entry name" value="NAD(P)-dependent_oxidoreduct"/>
</dbReference>
<accession>A0ABW4VPL7</accession>
<evidence type="ECO:0000313" key="3">
    <source>
        <dbReference type="Proteomes" id="UP001597361"/>
    </source>
</evidence>
<dbReference type="Gene3D" id="3.40.50.720">
    <property type="entry name" value="NAD(P)-binding Rossmann-like Domain"/>
    <property type="match status" value="1"/>
</dbReference>
<dbReference type="PANTHER" id="PTHR48079">
    <property type="entry name" value="PROTEIN YEEZ"/>
    <property type="match status" value="1"/>
</dbReference>
<evidence type="ECO:0000313" key="2">
    <source>
        <dbReference type="EMBL" id="MFD2035651.1"/>
    </source>
</evidence>
<dbReference type="InterPro" id="IPR006115">
    <property type="entry name" value="6PGDH_NADP-bd"/>
</dbReference>